<evidence type="ECO:0000256" key="2">
    <source>
        <dbReference type="ARBA" id="ARBA00022475"/>
    </source>
</evidence>
<evidence type="ECO:0000256" key="3">
    <source>
        <dbReference type="ARBA" id="ARBA00022692"/>
    </source>
</evidence>
<evidence type="ECO:0000256" key="9">
    <source>
        <dbReference type="ARBA" id="ARBA00023224"/>
    </source>
</evidence>
<sequence>MGNMLILCVILINPQLHIPMYFFLCILAILDLCISTSVVPRMLSDLISLQKTISIGACSLQCFMILLLSGTESLLLALMGYDRYVAICHPLRYPILMRWSVCYQLTAFCIDNEFHSLHFSTSCCASGSMLSQPGQSFYV</sequence>
<feature type="transmembrane region" description="Helical" evidence="10">
    <location>
        <begin position="20"/>
        <end position="39"/>
    </location>
</feature>
<protein>
    <recommendedName>
        <fullName evidence="11">G-protein coupled receptors family 1 profile domain-containing protein</fullName>
    </recommendedName>
</protein>
<keyword evidence="7 10" id="KW-0472">Membrane</keyword>
<dbReference type="InterPro" id="IPR000276">
    <property type="entry name" value="GPCR_Rhodpsn"/>
</dbReference>
<keyword evidence="4" id="KW-0716">Sensory transduction</keyword>
<evidence type="ECO:0000256" key="7">
    <source>
        <dbReference type="ARBA" id="ARBA00023136"/>
    </source>
</evidence>
<evidence type="ECO:0000256" key="4">
    <source>
        <dbReference type="ARBA" id="ARBA00022725"/>
    </source>
</evidence>
<evidence type="ECO:0000256" key="10">
    <source>
        <dbReference type="SAM" id="Phobius"/>
    </source>
</evidence>
<keyword evidence="6" id="KW-0297">G-protein coupled receptor</keyword>
<name>A0ABN9B2R9_9NEOB</name>
<dbReference type="Gene3D" id="1.20.1070.10">
    <property type="entry name" value="Rhodopsin 7-helix transmembrane proteins"/>
    <property type="match status" value="1"/>
</dbReference>
<proteinExistence type="predicted"/>
<dbReference type="PROSITE" id="PS50262">
    <property type="entry name" value="G_PROTEIN_RECEP_F1_2"/>
    <property type="match status" value="1"/>
</dbReference>
<dbReference type="Proteomes" id="UP001162483">
    <property type="component" value="Unassembled WGS sequence"/>
</dbReference>
<dbReference type="Pfam" id="PF13853">
    <property type="entry name" value="7tm_4"/>
    <property type="match status" value="1"/>
</dbReference>
<keyword evidence="4" id="KW-0552">Olfaction</keyword>
<evidence type="ECO:0000256" key="6">
    <source>
        <dbReference type="ARBA" id="ARBA00023040"/>
    </source>
</evidence>
<comment type="subcellular location">
    <subcellularLocation>
        <location evidence="1">Cell membrane</location>
        <topology evidence="1">Multi-pass membrane protein</topology>
    </subcellularLocation>
</comment>
<dbReference type="InterPro" id="IPR000725">
    <property type="entry name" value="Olfact_rcpt"/>
</dbReference>
<organism evidence="12 13">
    <name type="scientific">Staurois parvus</name>
    <dbReference type="NCBI Taxonomy" id="386267"/>
    <lineage>
        <taxon>Eukaryota</taxon>
        <taxon>Metazoa</taxon>
        <taxon>Chordata</taxon>
        <taxon>Craniata</taxon>
        <taxon>Vertebrata</taxon>
        <taxon>Euteleostomi</taxon>
        <taxon>Amphibia</taxon>
        <taxon>Batrachia</taxon>
        <taxon>Anura</taxon>
        <taxon>Neobatrachia</taxon>
        <taxon>Ranoidea</taxon>
        <taxon>Ranidae</taxon>
        <taxon>Staurois</taxon>
    </lineage>
</organism>
<keyword evidence="13" id="KW-1185">Reference proteome</keyword>
<evidence type="ECO:0000313" key="12">
    <source>
        <dbReference type="EMBL" id="CAI9541822.1"/>
    </source>
</evidence>
<dbReference type="PROSITE" id="PS00237">
    <property type="entry name" value="G_PROTEIN_RECEP_F1_1"/>
    <property type="match status" value="1"/>
</dbReference>
<feature type="domain" description="G-protein coupled receptors family 1 profile" evidence="11">
    <location>
        <begin position="2"/>
        <end position="93"/>
    </location>
</feature>
<keyword evidence="3 10" id="KW-0812">Transmembrane</keyword>
<gene>
    <name evidence="12" type="ORF">SPARVUS_LOCUS1990673</name>
</gene>
<keyword evidence="8" id="KW-0675">Receptor</keyword>
<dbReference type="SUPFAM" id="SSF81321">
    <property type="entry name" value="Family A G protein-coupled receptor-like"/>
    <property type="match status" value="1"/>
</dbReference>
<dbReference type="InterPro" id="IPR050516">
    <property type="entry name" value="Olfactory_GPCR"/>
</dbReference>
<evidence type="ECO:0000259" key="11">
    <source>
        <dbReference type="PROSITE" id="PS50262"/>
    </source>
</evidence>
<accession>A0ABN9B2R9</accession>
<reference evidence="12" key="1">
    <citation type="submission" date="2023-05" db="EMBL/GenBank/DDBJ databases">
        <authorList>
            <person name="Stuckert A."/>
        </authorList>
    </citation>
    <scope>NUCLEOTIDE SEQUENCE</scope>
</reference>
<evidence type="ECO:0000256" key="5">
    <source>
        <dbReference type="ARBA" id="ARBA00022989"/>
    </source>
</evidence>
<comment type="caution">
    <text evidence="12">The sequence shown here is derived from an EMBL/GenBank/DDBJ whole genome shotgun (WGS) entry which is preliminary data.</text>
</comment>
<keyword evidence="9" id="KW-0807">Transducer</keyword>
<dbReference type="EMBL" id="CATNWA010002026">
    <property type="protein sequence ID" value="CAI9541822.1"/>
    <property type="molecule type" value="Genomic_DNA"/>
</dbReference>
<evidence type="ECO:0000256" key="1">
    <source>
        <dbReference type="ARBA" id="ARBA00004651"/>
    </source>
</evidence>
<dbReference type="InterPro" id="IPR017452">
    <property type="entry name" value="GPCR_Rhodpsn_7TM"/>
</dbReference>
<keyword evidence="5 10" id="KW-1133">Transmembrane helix</keyword>
<evidence type="ECO:0000313" key="13">
    <source>
        <dbReference type="Proteomes" id="UP001162483"/>
    </source>
</evidence>
<feature type="transmembrane region" description="Helical" evidence="10">
    <location>
        <begin position="60"/>
        <end position="81"/>
    </location>
</feature>
<dbReference type="PANTHER" id="PTHR26452">
    <property type="entry name" value="OLFACTORY RECEPTOR"/>
    <property type="match status" value="1"/>
</dbReference>
<keyword evidence="2" id="KW-1003">Cell membrane</keyword>
<evidence type="ECO:0000256" key="8">
    <source>
        <dbReference type="ARBA" id="ARBA00023170"/>
    </source>
</evidence>